<feature type="compositionally biased region" description="Polar residues" evidence="1">
    <location>
        <begin position="533"/>
        <end position="546"/>
    </location>
</feature>
<protein>
    <recommendedName>
        <fullName evidence="5">Thioredoxin domain-containing protein</fullName>
    </recommendedName>
</protein>
<sequence>MKLLIVLLASILLSFLSAHGASSASVEWQILTKQNFSSQIRIHPHILLLVTLPWSGESRSLMKDVALVVAGKTEDFGPLKLRYMHRNTEKMLADSIGAHTEETTLIYFHYSISYKYRGRLTAKNILSSLHPYIMSAPEEVPLKALKDPEELRMFLDSTDKALVLVDFCGWTTKLLAKQNGTEISYSMHGDKFGAGFSGKHDRTLASKGKNNLKVAGEGMCKAELSISNGFGVVPWLGTFISMNDSVLEEANDSNSHVLPSCTLQEFEHFHYFYSKFMAYVREFFLPPERHRFGLVSERSILSSLGVRESRSWFAVLYVDGCPSCLKVLKEEDDLKHALHVDNYFVKELEGKGQDQETILPANKPSVLLFVDRSSDTSETRGKSKEALNAFRELAQHYHVLNQIGKKDNGSPEKFSILDYLSLKSVSEHPRLKLSKTAQKIKLKEKMSTIMVINEGKHVSLDKVTSDIQVTSLNEILGYLLQKNKDGRLSSLAKDLGFQLLSDDIDIKPIHAEQSHSEVLSNPMPAETSHVGHTDSSNPDNDPNLLSRSAEDPEENSKLAELSYQDEVMTSRIDSVEEIKSTKLEESLVDHELLVTKNMKAEKEGSLDEDNSEKESIADNEFPVAKNMKAEKEGGSLDGDNFEKESIADSKFPVAKNMKMEIEGFSGGHQPGQESNVAHELSGAKNLKAETDTYSDGDKFGEELDQFLGFNGSFFYSECNYQLLKVLTGNFRIPTLVIVDPVQQQHYVFPKDQNFNFSSLNGFLSGFVNDTLLPHQRSEHVFRGPREATRPPFVNLDFHEVDSLPRITAYTFSELAIGFNHSDKDNAWNKDVLVLFSHSWCGYCQRMEMVVREVHRAFKGYMDILKSGSRNMKAISDHENLDHDTITLPVIYLLDCTLNDCDLILKSVNQRELYPTLVLFPAEKKKPLLYEGDIAVIDVIKFVAENASYFNRVISDKVLRLPPRGDRNQNVYSTLAAVVHKESLHDRNLDNVVKLNLMKPPVPNRPTEALPQVIIGSVLIATEKLLGIQPFDGSKILIVAADQISGFQGVIINKHIEWSSLPELGGGFEILKEAPLSFGGPVVKSGMPFLCLTRNVSVNSLPEILPGVYFLDHLATMSKIEEMKSEANQSIVDHWFFLGYSSWDWNQLFNEIAQGAWNLSEDGKRHWVWP</sequence>
<feature type="chain" id="PRO_5042108899" description="Thioredoxin domain-containing protein" evidence="2">
    <location>
        <begin position="24"/>
        <end position="1169"/>
    </location>
</feature>
<keyword evidence="2" id="KW-0732">Signal</keyword>
<organism evidence="3 4">
    <name type="scientific">Acacia crassicarpa</name>
    <name type="common">northern wattle</name>
    <dbReference type="NCBI Taxonomy" id="499986"/>
    <lineage>
        <taxon>Eukaryota</taxon>
        <taxon>Viridiplantae</taxon>
        <taxon>Streptophyta</taxon>
        <taxon>Embryophyta</taxon>
        <taxon>Tracheophyta</taxon>
        <taxon>Spermatophyta</taxon>
        <taxon>Magnoliopsida</taxon>
        <taxon>eudicotyledons</taxon>
        <taxon>Gunneridae</taxon>
        <taxon>Pentapetalae</taxon>
        <taxon>rosids</taxon>
        <taxon>fabids</taxon>
        <taxon>Fabales</taxon>
        <taxon>Fabaceae</taxon>
        <taxon>Caesalpinioideae</taxon>
        <taxon>mimosoid clade</taxon>
        <taxon>Acacieae</taxon>
        <taxon>Acacia</taxon>
    </lineage>
</organism>
<dbReference type="SUPFAM" id="SSF52833">
    <property type="entry name" value="Thioredoxin-like"/>
    <property type="match status" value="1"/>
</dbReference>
<evidence type="ECO:0008006" key="5">
    <source>
        <dbReference type="Google" id="ProtNLM"/>
    </source>
</evidence>
<dbReference type="PANTHER" id="PTHR31984">
    <property type="entry name" value="TRANSPORTER, PUTATIVE (DUF179)-RELATED"/>
    <property type="match status" value="1"/>
</dbReference>
<dbReference type="InterPro" id="IPR017937">
    <property type="entry name" value="Thioredoxin_CS"/>
</dbReference>
<name>A0AAE1J888_9FABA</name>
<accession>A0AAE1J888</accession>
<dbReference type="Pfam" id="PF02622">
    <property type="entry name" value="DUF179"/>
    <property type="match status" value="1"/>
</dbReference>
<evidence type="ECO:0000313" key="4">
    <source>
        <dbReference type="Proteomes" id="UP001293593"/>
    </source>
</evidence>
<proteinExistence type="predicted"/>
<dbReference type="AlphaFoldDB" id="A0AAE1J888"/>
<dbReference type="PANTHER" id="PTHR31984:SF12">
    <property type="entry name" value="THIOREDOXIN DOMAIN-CONTAINING PROTEIN"/>
    <property type="match status" value="1"/>
</dbReference>
<feature type="signal peptide" evidence="2">
    <location>
        <begin position="1"/>
        <end position="23"/>
    </location>
</feature>
<dbReference type="SUPFAM" id="SSF143456">
    <property type="entry name" value="VC0467-like"/>
    <property type="match status" value="1"/>
</dbReference>
<dbReference type="Proteomes" id="UP001293593">
    <property type="component" value="Unassembled WGS sequence"/>
</dbReference>
<feature type="region of interest" description="Disordered" evidence="1">
    <location>
        <begin position="513"/>
        <end position="562"/>
    </location>
</feature>
<dbReference type="InterPro" id="IPR003774">
    <property type="entry name" value="AlgH-like"/>
</dbReference>
<gene>
    <name evidence="3" type="ORF">QN277_029467</name>
</gene>
<reference evidence="3" key="1">
    <citation type="submission" date="2023-10" db="EMBL/GenBank/DDBJ databases">
        <title>Chromosome-level genome of the transformable northern wattle, Acacia crassicarpa.</title>
        <authorList>
            <person name="Massaro I."/>
            <person name="Sinha N.R."/>
            <person name="Poethig S."/>
            <person name="Leichty A.R."/>
        </authorList>
    </citation>
    <scope>NUCLEOTIDE SEQUENCE</scope>
    <source>
        <strain evidence="3">Acra3RX</strain>
        <tissue evidence="3">Leaf</tissue>
    </source>
</reference>
<dbReference type="InterPro" id="IPR036249">
    <property type="entry name" value="Thioredoxin-like_sf"/>
</dbReference>
<keyword evidence="4" id="KW-1185">Reference proteome</keyword>
<comment type="caution">
    <text evidence="3">The sequence shown here is derived from an EMBL/GenBank/DDBJ whole genome shotgun (WGS) entry which is preliminary data.</text>
</comment>
<dbReference type="PROSITE" id="PS00194">
    <property type="entry name" value="THIOREDOXIN_1"/>
    <property type="match status" value="1"/>
</dbReference>
<feature type="compositionally biased region" description="Basic and acidic residues" evidence="1">
    <location>
        <begin position="548"/>
        <end position="557"/>
    </location>
</feature>
<dbReference type="Gene3D" id="3.40.30.10">
    <property type="entry name" value="Glutaredoxin"/>
    <property type="match status" value="1"/>
</dbReference>
<evidence type="ECO:0000313" key="3">
    <source>
        <dbReference type="EMBL" id="KAK4264137.1"/>
    </source>
</evidence>
<evidence type="ECO:0000256" key="1">
    <source>
        <dbReference type="SAM" id="MobiDB-lite"/>
    </source>
</evidence>
<evidence type="ECO:0000256" key="2">
    <source>
        <dbReference type="SAM" id="SignalP"/>
    </source>
</evidence>
<dbReference type="Gene3D" id="3.40.1740.10">
    <property type="entry name" value="VC0467-like"/>
    <property type="match status" value="1"/>
</dbReference>
<dbReference type="EMBL" id="JAWXYG010000009">
    <property type="protein sequence ID" value="KAK4264137.1"/>
    <property type="molecule type" value="Genomic_DNA"/>
</dbReference>